<gene>
    <name evidence="18" type="primary">LOC113206375</name>
</gene>
<protein>
    <recommendedName>
        <fullName evidence="15 16">tRNA (guanine(26)-N(2))-dimethyltransferase</fullName>
        <ecNumber evidence="16">2.1.1.216</ecNumber>
    </recommendedName>
</protein>
<evidence type="ECO:0000256" key="11">
    <source>
        <dbReference type="ARBA" id="ARBA00022833"/>
    </source>
</evidence>
<evidence type="ECO:0000256" key="1">
    <source>
        <dbReference type="ARBA" id="ARBA00004604"/>
    </source>
</evidence>
<keyword evidence="14" id="KW-0539">Nucleus</keyword>
<dbReference type="InterPro" id="IPR002905">
    <property type="entry name" value="Trm1"/>
</dbReference>
<dbReference type="GO" id="GO:0000049">
    <property type="term" value="F:tRNA binding"/>
    <property type="evidence" value="ECO:0007669"/>
    <property type="project" value="UniProtKB-UniRule"/>
</dbReference>
<dbReference type="AlphaFoldDB" id="A0A6J1SFY6"/>
<dbReference type="GO" id="GO:0160104">
    <property type="term" value="F:tRNA (guanine(26)-N2)-dimethyltransferase activity"/>
    <property type="evidence" value="ECO:0007669"/>
    <property type="project" value="UniProtKB-UniRule"/>
</dbReference>
<comment type="similarity">
    <text evidence="16">Belongs to the class I-like SAM-binding methyltransferase superfamily. Trm1 family.</text>
</comment>
<evidence type="ECO:0000256" key="13">
    <source>
        <dbReference type="ARBA" id="ARBA00022884"/>
    </source>
</evidence>
<reference evidence="18" key="1">
    <citation type="submission" date="2025-08" db="UniProtKB">
        <authorList>
            <consortium name="RefSeq"/>
        </authorList>
    </citation>
    <scope>IDENTIFICATION</scope>
    <source>
        <tissue evidence="18">Whole organism</tissue>
    </source>
</reference>
<dbReference type="Proteomes" id="UP000504606">
    <property type="component" value="Unplaced"/>
</dbReference>
<dbReference type="SUPFAM" id="SSF53335">
    <property type="entry name" value="S-adenosyl-L-methionine-dependent methyltransferases"/>
    <property type="match status" value="1"/>
</dbReference>
<evidence type="ECO:0000256" key="10">
    <source>
        <dbReference type="ARBA" id="ARBA00022771"/>
    </source>
</evidence>
<accession>A0A6J1SFY6</accession>
<evidence type="ECO:0000256" key="5">
    <source>
        <dbReference type="ARBA" id="ARBA00022603"/>
    </source>
</evidence>
<name>A0A6J1SFY6_FRAOC</name>
<evidence type="ECO:0000256" key="15">
    <source>
        <dbReference type="ARBA" id="ARBA00074266"/>
    </source>
</evidence>
<dbReference type="KEGG" id="foc:113206375"/>
<keyword evidence="10" id="KW-0863">Zinc-finger</keyword>
<keyword evidence="12" id="KW-0832">Ubl conjugation</keyword>
<proteinExistence type="inferred from homology"/>
<dbReference type="FunFam" id="3.30.56.70:FF:000001">
    <property type="entry name" value="tRNA (guanine(26)-N(2))-dimethyltransferase"/>
    <property type="match status" value="1"/>
</dbReference>
<evidence type="ECO:0000256" key="16">
    <source>
        <dbReference type="PROSITE-ProRule" id="PRU00958"/>
    </source>
</evidence>
<keyword evidence="2" id="KW-1017">Isopeptide bond</keyword>
<comment type="subcellular location">
    <subcellularLocation>
        <location evidence="1">Nucleus</location>
        <location evidence="1">Nucleolus</location>
    </subcellularLocation>
</comment>
<dbReference type="InterPro" id="IPR029063">
    <property type="entry name" value="SAM-dependent_MTases_sf"/>
</dbReference>
<comment type="catalytic activity">
    <reaction evidence="16">
        <text>guanosine(26) in tRNA + 2 S-adenosyl-L-methionine = N(2)-dimethylguanosine(26) in tRNA + 2 S-adenosyl-L-homocysteine + 2 H(+)</text>
        <dbReference type="Rhea" id="RHEA:43140"/>
        <dbReference type="Rhea" id="RHEA-COMP:10359"/>
        <dbReference type="Rhea" id="RHEA-COMP:10360"/>
        <dbReference type="ChEBI" id="CHEBI:15378"/>
        <dbReference type="ChEBI" id="CHEBI:57856"/>
        <dbReference type="ChEBI" id="CHEBI:59789"/>
        <dbReference type="ChEBI" id="CHEBI:74269"/>
        <dbReference type="ChEBI" id="CHEBI:74513"/>
        <dbReference type="EC" id="2.1.1.216"/>
    </reaction>
</comment>
<keyword evidence="8 16" id="KW-0819">tRNA processing</keyword>
<evidence type="ECO:0000256" key="7">
    <source>
        <dbReference type="ARBA" id="ARBA00022691"/>
    </source>
</evidence>
<evidence type="ECO:0000256" key="8">
    <source>
        <dbReference type="ARBA" id="ARBA00022694"/>
    </source>
</evidence>
<dbReference type="Gene3D" id="3.30.56.70">
    <property type="entry name" value="N2,N2-dimethylguanosine tRNA methyltransferase, C-terminal domain"/>
    <property type="match status" value="1"/>
</dbReference>
<evidence type="ECO:0000256" key="9">
    <source>
        <dbReference type="ARBA" id="ARBA00022723"/>
    </source>
</evidence>
<organism evidence="17 18">
    <name type="scientific">Frankliniella occidentalis</name>
    <name type="common">Western flower thrips</name>
    <name type="synonym">Euthrips occidentalis</name>
    <dbReference type="NCBI Taxonomy" id="133901"/>
    <lineage>
        <taxon>Eukaryota</taxon>
        <taxon>Metazoa</taxon>
        <taxon>Ecdysozoa</taxon>
        <taxon>Arthropoda</taxon>
        <taxon>Hexapoda</taxon>
        <taxon>Insecta</taxon>
        <taxon>Pterygota</taxon>
        <taxon>Neoptera</taxon>
        <taxon>Paraneoptera</taxon>
        <taxon>Thysanoptera</taxon>
        <taxon>Terebrantia</taxon>
        <taxon>Thripoidea</taxon>
        <taxon>Thripidae</taxon>
        <taxon>Frankliniella</taxon>
    </lineage>
</organism>
<dbReference type="GeneID" id="113206375"/>
<dbReference type="GO" id="GO:0005730">
    <property type="term" value="C:nucleolus"/>
    <property type="evidence" value="ECO:0007669"/>
    <property type="project" value="UniProtKB-SubCell"/>
</dbReference>
<sequence length="454" mass="50581">MAKCDVSSLESKSIVLAEVTEFGVSLKVNRDSLSPKRNEGYYCQEMDVNRALVTTALSVFCETGHSVFKPVRCIDVIGSTGVAGLLWKKYLASDVHVHINDPHENSHQIILDNRQRNGLETDIHRKDPCVLLHEMPFSFIYLDCHTDASFYLDSLMRNIPKQGIIAINTKDDGALYGRTPDMALRNYGGTITKTFYSKELAARLIVAGMVRSAAVHSKGLEVLCVLSVKSTITILVKILKGPAQANSCMAKIKPLVHCNMCEDRGFYPSSVYPVENPGSLLSCKCLENTPGKVLVNVGPVWSGSLFNANFVRTMISHMNKYPWEKSMKEVMETLLYEAWCPNLEGEKLLKKVNDKIKNNTLHQPLSENQEPPVKKKKEDTQNIKEIAASQPEPPFYFNLHKHCPKGPKMVKVGKVVSNLQKAGFRASRTHFDPLAVKTTASLSELMGILSHSMD</sequence>
<dbReference type="GO" id="GO:0008270">
    <property type="term" value="F:zinc ion binding"/>
    <property type="evidence" value="ECO:0007669"/>
    <property type="project" value="UniProtKB-KW"/>
</dbReference>
<dbReference type="GO" id="GO:0002940">
    <property type="term" value="P:tRNA N2-guanine methylation"/>
    <property type="evidence" value="ECO:0007669"/>
    <property type="project" value="TreeGrafter"/>
</dbReference>
<evidence type="ECO:0000256" key="6">
    <source>
        <dbReference type="ARBA" id="ARBA00022679"/>
    </source>
</evidence>
<dbReference type="OrthoDB" id="6349953at2759"/>
<keyword evidence="6 16" id="KW-0808">Transferase</keyword>
<dbReference type="Pfam" id="PF02005">
    <property type="entry name" value="TRM"/>
    <property type="match status" value="2"/>
</dbReference>
<keyword evidence="17" id="KW-1185">Reference proteome</keyword>
<evidence type="ECO:0000256" key="3">
    <source>
        <dbReference type="ARBA" id="ARBA00022553"/>
    </source>
</evidence>
<evidence type="ECO:0000256" key="2">
    <source>
        <dbReference type="ARBA" id="ARBA00022499"/>
    </source>
</evidence>
<evidence type="ECO:0000313" key="17">
    <source>
        <dbReference type="Proteomes" id="UP000504606"/>
    </source>
</evidence>
<keyword evidence="13 16" id="KW-0694">RNA-binding</keyword>
<dbReference type="Gene3D" id="3.40.50.150">
    <property type="entry name" value="Vaccinia Virus protein VP39"/>
    <property type="match status" value="1"/>
</dbReference>
<dbReference type="PROSITE" id="PS51626">
    <property type="entry name" value="SAM_MT_TRM1"/>
    <property type="match status" value="1"/>
</dbReference>
<dbReference type="EC" id="2.1.1.216" evidence="16"/>
<evidence type="ECO:0000256" key="12">
    <source>
        <dbReference type="ARBA" id="ARBA00022843"/>
    </source>
</evidence>
<evidence type="ECO:0000256" key="14">
    <source>
        <dbReference type="ARBA" id="ARBA00023242"/>
    </source>
</evidence>
<keyword evidence="9" id="KW-0479">Metal-binding</keyword>
<keyword evidence="4 16" id="KW-0820">tRNA-binding</keyword>
<keyword evidence="3" id="KW-0597">Phosphoprotein</keyword>
<keyword evidence="11" id="KW-0862">Zinc</keyword>
<keyword evidence="5 16" id="KW-0489">Methyltransferase</keyword>
<dbReference type="PANTHER" id="PTHR10631">
    <property type="entry name" value="N 2 ,N 2 -DIMETHYLGUANOSINE TRNA METHYLTRANSFERASE"/>
    <property type="match status" value="1"/>
</dbReference>
<dbReference type="InterPro" id="IPR042296">
    <property type="entry name" value="tRNA_met_Trm1_C"/>
</dbReference>
<dbReference type="PANTHER" id="PTHR10631:SF1">
    <property type="entry name" value="TRMT1-LIKE PROTEIN"/>
    <property type="match status" value="1"/>
</dbReference>
<evidence type="ECO:0000313" key="18">
    <source>
        <dbReference type="RefSeq" id="XP_026278220.1"/>
    </source>
</evidence>
<keyword evidence="7 16" id="KW-0949">S-adenosyl-L-methionine</keyword>
<dbReference type="RefSeq" id="XP_026278220.1">
    <property type="nucleotide sequence ID" value="XM_026422435.2"/>
</dbReference>
<evidence type="ECO:0000256" key="4">
    <source>
        <dbReference type="ARBA" id="ARBA00022555"/>
    </source>
</evidence>